<comment type="caution">
    <text evidence="3">The sequence shown here is derived from an EMBL/GenBank/DDBJ whole genome shotgun (WGS) entry which is preliminary data.</text>
</comment>
<accession>A0A8X8WLG2</accession>
<reference evidence="3" key="2">
    <citation type="submission" date="2020-08" db="EMBL/GenBank/DDBJ databases">
        <title>Plant Genome Project.</title>
        <authorList>
            <person name="Zhang R.-G."/>
        </authorList>
    </citation>
    <scope>NUCLEOTIDE SEQUENCE</scope>
    <source>
        <strain evidence="3">Huo1</strain>
        <tissue evidence="3">Leaf</tissue>
    </source>
</reference>
<protein>
    <recommendedName>
        <fullName evidence="2">5'-3' DNA helicase ZGRF1-like N-terminal domain-containing protein</fullName>
    </recommendedName>
</protein>
<feature type="region of interest" description="Disordered" evidence="1">
    <location>
        <begin position="409"/>
        <end position="429"/>
    </location>
</feature>
<feature type="region of interest" description="Disordered" evidence="1">
    <location>
        <begin position="48"/>
        <end position="71"/>
    </location>
</feature>
<feature type="domain" description="5'-3' DNA helicase ZGRF1-like N-terminal" evidence="2">
    <location>
        <begin position="135"/>
        <end position="200"/>
    </location>
</feature>
<evidence type="ECO:0000259" key="2">
    <source>
        <dbReference type="Pfam" id="PF10382"/>
    </source>
</evidence>
<dbReference type="InterPro" id="IPR018838">
    <property type="entry name" value="ZGRF1-like_N"/>
</dbReference>
<dbReference type="Proteomes" id="UP000298416">
    <property type="component" value="Unassembled WGS sequence"/>
</dbReference>
<dbReference type="EMBL" id="PNBA02000016">
    <property type="protein sequence ID" value="KAG6396906.1"/>
    <property type="molecule type" value="Genomic_DNA"/>
</dbReference>
<dbReference type="AlphaFoldDB" id="A0A8X8WLG2"/>
<sequence>MLYDEWDKLLETRFVKKDDLITSGETITFGSYLVDLGELCQGHRPTSILKSQDQGGKFGETSSSCYYNSQNRKPMVGKRKGRVINISPSQKMIREFKKSEVNKFGSSPNCMDMTTLTTKEVLEIKKDKTFYFFCKEWQVLYTSQITQKAKKYHDGFLQLIIRGSQGRQVKLYDTNRRHLDGRFLKKDEKICSGESLVLDVGYLCRNEVKRVYRANPTVISYSLSHNLYCLGYQGKTSGGTCQGTLTKLSDPSYKTENIKLYVGDAEPKRSEFLPGTNNHIKEEECSGTARQELRQKGSEHDIMIKVIKSEPTEVKIKTEKSEIPENGRVPPARSSSFHLRPQTVNFVSPVYDARSSSMKSHEEAAAAVNADSQKEVIDLTRTYNNQEQEKFFPCEEVVVGSNAALKNGLSSRKSAEKHKKGSSSRCNNDLKEASLKIKDMDEIPSFDLGF</sequence>
<evidence type="ECO:0000313" key="4">
    <source>
        <dbReference type="Proteomes" id="UP000298416"/>
    </source>
</evidence>
<keyword evidence="4" id="KW-1185">Reference proteome</keyword>
<dbReference type="GO" id="GO:0035861">
    <property type="term" value="C:site of double-strand break"/>
    <property type="evidence" value="ECO:0007669"/>
    <property type="project" value="TreeGrafter"/>
</dbReference>
<evidence type="ECO:0000313" key="3">
    <source>
        <dbReference type="EMBL" id="KAG6396906.1"/>
    </source>
</evidence>
<dbReference type="InterPro" id="IPR052800">
    <property type="entry name" value="DNA_Repair_Helicase_ZGRF1"/>
</dbReference>
<dbReference type="PANTHER" id="PTHR28535:SF1">
    <property type="entry name" value="PROTEIN ZGRF1"/>
    <property type="match status" value="1"/>
</dbReference>
<organism evidence="3">
    <name type="scientific">Salvia splendens</name>
    <name type="common">Scarlet sage</name>
    <dbReference type="NCBI Taxonomy" id="180675"/>
    <lineage>
        <taxon>Eukaryota</taxon>
        <taxon>Viridiplantae</taxon>
        <taxon>Streptophyta</taxon>
        <taxon>Embryophyta</taxon>
        <taxon>Tracheophyta</taxon>
        <taxon>Spermatophyta</taxon>
        <taxon>Magnoliopsida</taxon>
        <taxon>eudicotyledons</taxon>
        <taxon>Gunneridae</taxon>
        <taxon>Pentapetalae</taxon>
        <taxon>asterids</taxon>
        <taxon>lamiids</taxon>
        <taxon>Lamiales</taxon>
        <taxon>Lamiaceae</taxon>
        <taxon>Nepetoideae</taxon>
        <taxon>Mentheae</taxon>
        <taxon>Salviinae</taxon>
        <taxon>Salvia</taxon>
        <taxon>Salvia subgen. Calosphace</taxon>
        <taxon>core Calosphace</taxon>
    </lineage>
</organism>
<dbReference type="GO" id="GO:0005634">
    <property type="term" value="C:nucleus"/>
    <property type="evidence" value="ECO:0007669"/>
    <property type="project" value="TreeGrafter"/>
</dbReference>
<dbReference type="Pfam" id="PF10382">
    <property type="entry name" value="ZGRF1-like_N"/>
    <property type="match status" value="1"/>
</dbReference>
<dbReference type="GO" id="GO:0006302">
    <property type="term" value="P:double-strand break repair"/>
    <property type="evidence" value="ECO:0007669"/>
    <property type="project" value="TreeGrafter"/>
</dbReference>
<dbReference type="PANTHER" id="PTHR28535">
    <property type="entry name" value="ZINC FINGER GRF-TYPE CONTAINING 1"/>
    <property type="match status" value="1"/>
</dbReference>
<proteinExistence type="predicted"/>
<reference evidence="3" key="1">
    <citation type="submission" date="2018-01" db="EMBL/GenBank/DDBJ databases">
        <authorList>
            <person name="Mao J.F."/>
        </authorList>
    </citation>
    <scope>NUCLEOTIDE SEQUENCE</scope>
    <source>
        <strain evidence="3">Huo1</strain>
        <tissue evidence="3">Leaf</tissue>
    </source>
</reference>
<gene>
    <name evidence="3" type="ORF">SASPL_143065</name>
</gene>
<evidence type="ECO:0000256" key="1">
    <source>
        <dbReference type="SAM" id="MobiDB-lite"/>
    </source>
</evidence>
<name>A0A8X8WLG2_SALSN</name>